<organism evidence="1">
    <name type="scientific">Chromera velia CCMP2878</name>
    <dbReference type="NCBI Taxonomy" id="1169474"/>
    <lineage>
        <taxon>Eukaryota</taxon>
        <taxon>Sar</taxon>
        <taxon>Alveolata</taxon>
        <taxon>Colpodellida</taxon>
        <taxon>Chromeraceae</taxon>
        <taxon>Chromera</taxon>
    </lineage>
</organism>
<proteinExistence type="predicted"/>
<dbReference type="AlphaFoldDB" id="A0A0G4ICX6"/>
<gene>
    <name evidence="1" type="ORF">Cvel_13170</name>
</gene>
<name>A0A0G4ICX6_9ALVE</name>
<dbReference type="PhylomeDB" id="A0A0G4ICX6"/>
<accession>A0A0G4ICX6</accession>
<sequence length="516" mass="58294">MISARYCSSLLFKAQLASRASSVLSTDGGARRYSSLIPEAKTCLKYRITVPYSENSDWDDALIRAPDSTELQKFTKETPLFLRFFKLLCDQENRPNHFVEFAKRCESGLVVEKSAFVTKKELMETMWANGYSEAEMNAFSLAFPDDYEFHYPELAALFEVSEEDCYKFAMRKRMDEQALVQIKKEADPPAVRSFMWSYMLLAGTCATLTPFSNYVWMGKYLPSVMVLSALWQYFSKGATEKYYTESRMMRESIVAHKQEGQDLLFEKVKNFAHDSRCLDYLSTFRGELQTKLADYRKALIQQQKAQMAERLQRQLVAVQNAEAGIGASLQTVIVEEISASFREMFGKDPNMKKTSLDAAISAIEGKPVEDPVKKHFNEALENLEKIDLATAKADPNGSIVERVAAVYKEKEAAFLKEFTVSKAEAEEVKKLAAPAKSGSGFDFSKLDAKSMERLEDLFRSITGRLGLVSFDEKMLQPLATEDADAQSFVGFVNEQLEMTAMKIRNSRLSSFVAALG</sequence>
<reference evidence="1" key="1">
    <citation type="submission" date="2014-11" db="EMBL/GenBank/DDBJ databases">
        <authorList>
            <person name="Otto D Thomas"/>
            <person name="Naeem Raeece"/>
        </authorList>
    </citation>
    <scope>NUCLEOTIDE SEQUENCE</scope>
</reference>
<dbReference type="EMBL" id="CDMZ01005830">
    <property type="protein sequence ID" value="CEM54925.1"/>
    <property type="molecule type" value="Genomic_DNA"/>
</dbReference>
<dbReference type="VEuPathDB" id="CryptoDB:Cvel_13170"/>
<evidence type="ECO:0000313" key="1">
    <source>
        <dbReference type="EMBL" id="CEM54925.1"/>
    </source>
</evidence>
<protein>
    <submittedName>
        <fullName evidence="1">Uncharacterized protein</fullName>
    </submittedName>
</protein>